<dbReference type="Pfam" id="PF01695">
    <property type="entry name" value="IstB_IS21"/>
    <property type="match status" value="1"/>
</dbReference>
<dbReference type="AlphaFoldDB" id="A0A1W1VXB3"/>
<dbReference type="InterPro" id="IPR027417">
    <property type="entry name" value="P-loop_NTPase"/>
</dbReference>
<protein>
    <submittedName>
        <fullName evidence="2">DNA replication protein DnaC</fullName>
    </submittedName>
</protein>
<dbReference type="SUPFAM" id="SSF52540">
    <property type="entry name" value="P-loop containing nucleoside triphosphate hydrolases"/>
    <property type="match status" value="1"/>
</dbReference>
<dbReference type="PANTHER" id="PTHR30050">
    <property type="entry name" value="CHROMOSOMAL REPLICATION INITIATOR PROTEIN DNAA"/>
    <property type="match status" value="1"/>
</dbReference>
<sequence length="201" mass="22798">MLGPRFQQCTFETWVPMPGTERAYEEARNFVLNFQEKLETGEGLLIYGRPGNGKSHLAAAVVNELIKCGIPAIFANVPNLLGRIRKTYSDKRGETEADILQALSLADLVVLDDAGAEKWTEWVETTLYTIVDDRYRQQKPMIITTNCNLRELEEAVGERAFDRILEMCVVVENTGASFRRKRALERIQERKTKEVKAGEST</sequence>
<evidence type="ECO:0000313" key="2">
    <source>
        <dbReference type="EMBL" id="SMB97995.1"/>
    </source>
</evidence>
<dbReference type="InterPro" id="IPR003593">
    <property type="entry name" value="AAA+_ATPase"/>
</dbReference>
<dbReference type="CDD" id="cd00009">
    <property type="entry name" value="AAA"/>
    <property type="match status" value="1"/>
</dbReference>
<reference evidence="2 3" key="1">
    <citation type="submission" date="2017-04" db="EMBL/GenBank/DDBJ databases">
        <authorList>
            <person name="Afonso C.L."/>
            <person name="Miller P.J."/>
            <person name="Scott M.A."/>
            <person name="Spackman E."/>
            <person name="Goraichik I."/>
            <person name="Dimitrov K.M."/>
            <person name="Suarez D.L."/>
            <person name="Swayne D.E."/>
        </authorList>
    </citation>
    <scope>NUCLEOTIDE SEQUENCE [LARGE SCALE GENOMIC DNA]</scope>
    <source>
        <strain evidence="2 3">ToBE</strain>
    </source>
</reference>
<gene>
    <name evidence="2" type="ORF">SAMN00808754_2066</name>
</gene>
<dbReference type="PANTHER" id="PTHR30050:SF4">
    <property type="entry name" value="ATP-BINDING PROTEIN RV3427C IN INSERTION SEQUENCE-RELATED"/>
    <property type="match status" value="1"/>
</dbReference>
<organism evidence="2 3">
    <name type="scientific">Thermanaeromonas toyohensis ToBE</name>
    <dbReference type="NCBI Taxonomy" id="698762"/>
    <lineage>
        <taxon>Bacteria</taxon>
        <taxon>Bacillati</taxon>
        <taxon>Bacillota</taxon>
        <taxon>Clostridia</taxon>
        <taxon>Neomoorellales</taxon>
        <taxon>Neomoorellaceae</taxon>
        <taxon>Thermanaeromonas</taxon>
    </lineage>
</organism>
<keyword evidence="3" id="KW-1185">Reference proteome</keyword>
<accession>A0A1W1VXB3</accession>
<dbReference type="NCBIfam" id="NF005992">
    <property type="entry name" value="PRK08116.1"/>
    <property type="match status" value="1"/>
</dbReference>
<evidence type="ECO:0000313" key="3">
    <source>
        <dbReference type="Proteomes" id="UP000192569"/>
    </source>
</evidence>
<dbReference type="InterPro" id="IPR002611">
    <property type="entry name" value="IstB_ATP-bd"/>
</dbReference>
<dbReference type="GO" id="GO:0005524">
    <property type="term" value="F:ATP binding"/>
    <property type="evidence" value="ECO:0007669"/>
    <property type="project" value="InterPro"/>
</dbReference>
<dbReference type="SMART" id="SM00382">
    <property type="entry name" value="AAA"/>
    <property type="match status" value="1"/>
</dbReference>
<dbReference type="Proteomes" id="UP000192569">
    <property type="component" value="Chromosome I"/>
</dbReference>
<evidence type="ECO:0000259" key="1">
    <source>
        <dbReference type="SMART" id="SM00382"/>
    </source>
</evidence>
<name>A0A1W1VXB3_9FIRM</name>
<proteinExistence type="predicted"/>
<feature type="domain" description="AAA+ ATPase" evidence="1">
    <location>
        <begin position="40"/>
        <end position="172"/>
    </location>
</feature>
<dbReference type="EMBL" id="LT838272">
    <property type="protein sequence ID" value="SMB97995.1"/>
    <property type="molecule type" value="Genomic_DNA"/>
</dbReference>
<dbReference type="STRING" id="698762.SAMN00808754_2066"/>
<dbReference type="Gene3D" id="3.40.50.300">
    <property type="entry name" value="P-loop containing nucleotide triphosphate hydrolases"/>
    <property type="match status" value="1"/>
</dbReference>
<dbReference type="GO" id="GO:0006260">
    <property type="term" value="P:DNA replication"/>
    <property type="evidence" value="ECO:0007669"/>
    <property type="project" value="TreeGrafter"/>
</dbReference>